<dbReference type="AlphaFoldDB" id="A0A2S5BAY6"/>
<gene>
    <name evidence="3" type="ORF">BMF94_3095</name>
</gene>
<name>A0A2S5BAY6_9BASI</name>
<feature type="region of interest" description="Disordered" evidence="1">
    <location>
        <begin position="139"/>
        <end position="161"/>
    </location>
</feature>
<dbReference type="Proteomes" id="UP000237144">
    <property type="component" value="Unassembled WGS sequence"/>
</dbReference>
<accession>A0A2S5BAY6</accession>
<keyword evidence="4" id="KW-1185">Reference proteome</keyword>
<evidence type="ECO:0000313" key="3">
    <source>
        <dbReference type="EMBL" id="POY73924.1"/>
    </source>
</evidence>
<dbReference type="EMBL" id="PJQD01000033">
    <property type="protein sequence ID" value="POY73924.1"/>
    <property type="molecule type" value="Genomic_DNA"/>
</dbReference>
<feature type="transmembrane region" description="Helical" evidence="2">
    <location>
        <begin position="237"/>
        <end position="257"/>
    </location>
</feature>
<keyword evidence="2" id="KW-0812">Transmembrane</keyword>
<protein>
    <submittedName>
        <fullName evidence="3">Uncharacterized protein</fullName>
    </submittedName>
</protein>
<comment type="caution">
    <text evidence="3">The sequence shown here is derived from an EMBL/GenBank/DDBJ whole genome shotgun (WGS) entry which is preliminary data.</text>
</comment>
<evidence type="ECO:0000256" key="2">
    <source>
        <dbReference type="SAM" id="Phobius"/>
    </source>
</evidence>
<feature type="region of interest" description="Disordered" evidence="1">
    <location>
        <begin position="1"/>
        <end position="51"/>
    </location>
</feature>
<keyword evidence="2" id="KW-1133">Transmembrane helix</keyword>
<feature type="compositionally biased region" description="Basic and acidic residues" evidence="1">
    <location>
        <begin position="177"/>
        <end position="188"/>
    </location>
</feature>
<evidence type="ECO:0000256" key="1">
    <source>
        <dbReference type="SAM" id="MobiDB-lite"/>
    </source>
</evidence>
<sequence>MGKLRKARPTAPGTPAGPTAASASSLSSSSPHDSLRRRTPSIASRSSHGSAPIALKSAAHLETIAVSPAVVSAAPGEPVVTSAASGVIATPGTSATSSPRFYRTRFPSTSTIASSIESSHEPFTPSPALAKLRSRLEFDRAHSSRQSEGPVDSGGGPADAAHDGQVEAVVHEVDTAKTAPRADDREQDGTPPSLPLSTRPLDRPPSQIRVATVTTPRKTVARSLTSPVQLVMSAMQLWLGITLAVLLVAKALVEIALERIARRRRAGLG</sequence>
<keyword evidence="2" id="KW-0472">Membrane</keyword>
<organism evidence="3 4">
    <name type="scientific">Rhodotorula taiwanensis</name>
    <dbReference type="NCBI Taxonomy" id="741276"/>
    <lineage>
        <taxon>Eukaryota</taxon>
        <taxon>Fungi</taxon>
        <taxon>Dikarya</taxon>
        <taxon>Basidiomycota</taxon>
        <taxon>Pucciniomycotina</taxon>
        <taxon>Microbotryomycetes</taxon>
        <taxon>Sporidiobolales</taxon>
        <taxon>Sporidiobolaceae</taxon>
        <taxon>Rhodotorula</taxon>
    </lineage>
</organism>
<feature type="compositionally biased region" description="Low complexity" evidence="1">
    <location>
        <begin position="9"/>
        <end position="31"/>
    </location>
</feature>
<proteinExistence type="predicted"/>
<evidence type="ECO:0000313" key="4">
    <source>
        <dbReference type="Proteomes" id="UP000237144"/>
    </source>
</evidence>
<feature type="region of interest" description="Disordered" evidence="1">
    <location>
        <begin position="177"/>
        <end position="204"/>
    </location>
</feature>
<reference evidence="3 4" key="1">
    <citation type="journal article" date="2018" name="Front. Microbiol.">
        <title>Prospects for Fungal Bioremediation of Acidic Radioactive Waste Sites: Characterization and Genome Sequence of Rhodotorula taiwanensis MD1149.</title>
        <authorList>
            <person name="Tkavc R."/>
            <person name="Matrosova V.Y."/>
            <person name="Grichenko O.E."/>
            <person name="Gostincar C."/>
            <person name="Volpe R.P."/>
            <person name="Klimenkova P."/>
            <person name="Gaidamakova E.K."/>
            <person name="Zhou C.E."/>
            <person name="Stewart B.J."/>
            <person name="Lyman M.G."/>
            <person name="Malfatti S.A."/>
            <person name="Rubinfeld B."/>
            <person name="Courtot M."/>
            <person name="Singh J."/>
            <person name="Dalgard C.L."/>
            <person name="Hamilton T."/>
            <person name="Frey K.G."/>
            <person name="Gunde-Cimerman N."/>
            <person name="Dugan L."/>
            <person name="Daly M.J."/>
        </authorList>
    </citation>
    <scope>NUCLEOTIDE SEQUENCE [LARGE SCALE GENOMIC DNA]</scope>
    <source>
        <strain evidence="3 4">MD1149</strain>
    </source>
</reference>